<dbReference type="PANTHER" id="PTHR10963:SF24">
    <property type="entry name" value="GLYCOSIDASE C21B10.07-RELATED"/>
    <property type="match status" value="1"/>
</dbReference>
<dbReference type="InterPro" id="IPR013320">
    <property type="entry name" value="ConA-like_dom_sf"/>
</dbReference>
<dbReference type="Gene3D" id="2.60.120.200">
    <property type="match status" value="1"/>
</dbReference>
<dbReference type="PROSITE" id="PS51762">
    <property type="entry name" value="GH16_2"/>
    <property type="match status" value="1"/>
</dbReference>
<organism evidence="3 4">
    <name type="scientific">Pholiota conissans</name>
    <dbReference type="NCBI Taxonomy" id="109636"/>
    <lineage>
        <taxon>Eukaryota</taxon>
        <taxon>Fungi</taxon>
        <taxon>Dikarya</taxon>
        <taxon>Basidiomycota</taxon>
        <taxon>Agaricomycotina</taxon>
        <taxon>Agaricomycetes</taxon>
        <taxon>Agaricomycetidae</taxon>
        <taxon>Agaricales</taxon>
        <taxon>Agaricineae</taxon>
        <taxon>Strophariaceae</taxon>
        <taxon>Pholiota</taxon>
    </lineage>
</organism>
<evidence type="ECO:0000313" key="4">
    <source>
        <dbReference type="Proteomes" id="UP000807469"/>
    </source>
</evidence>
<dbReference type="PANTHER" id="PTHR10963">
    <property type="entry name" value="GLYCOSYL HYDROLASE-RELATED"/>
    <property type="match status" value="1"/>
</dbReference>
<dbReference type="Proteomes" id="UP000807469">
    <property type="component" value="Unassembled WGS sequence"/>
</dbReference>
<dbReference type="InterPro" id="IPR000757">
    <property type="entry name" value="Beta-glucanase-like"/>
</dbReference>
<dbReference type="CDD" id="cd02181">
    <property type="entry name" value="GH16_fungal_Lam16A_glucanase"/>
    <property type="match status" value="1"/>
</dbReference>
<name>A0A9P6CYV3_9AGAR</name>
<feature type="domain" description="GH16" evidence="2">
    <location>
        <begin position="43"/>
        <end position="286"/>
    </location>
</feature>
<reference evidence="3" key="1">
    <citation type="submission" date="2020-11" db="EMBL/GenBank/DDBJ databases">
        <authorList>
            <consortium name="DOE Joint Genome Institute"/>
            <person name="Ahrendt S."/>
            <person name="Riley R."/>
            <person name="Andreopoulos W."/>
            <person name="Labutti K."/>
            <person name="Pangilinan J."/>
            <person name="Ruiz-Duenas F.J."/>
            <person name="Barrasa J.M."/>
            <person name="Sanchez-Garcia M."/>
            <person name="Camarero S."/>
            <person name="Miyauchi S."/>
            <person name="Serrano A."/>
            <person name="Linde D."/>
            <person name="Babiker R."/>
            <person name="Drula E."/>
            <person name="Ayuso-Fernandez I."/>
            <person name="Pacheco R."/>
            <person name="Padilla G."/>
            <person name="Ferreira P."/>
            <person name="Barriuso J."/>
            <person name="Kellner H."/>
            <person name="Castanera R."/>
            <person name="Alfaro M."/>
            <person name="Ramirez L."/>
            <person name="Pisabarro A.G."/>
            <person name="Kuo A."/>
            <person name="Tritt A."/>
            <person name="Lipzen A."/>
            <person name="He G."/>
            <person name="Yan M."/>
            <person name="Ng V."/>
            <person name="Cullen D."/>
            <person name="Martin F."/>
            <person name="Rosso M.-N."/>
            <person name="Henrissat B."/>
            <person name="Hibbett D."/>
            <person name="Martinez A.T."/>
            <person name="Grigoriev I.V."/>
        </authorList>
    </citation>
    <scope>NUCLEOTIDE SEQUENCE</scope>
    <source>
        <strain evidence="3">CIRM-BRFM 674</strain>
    </source>
</reference>
<dbReference type="GO" id="GO:0004553">
    <property type="term" value="F:hydrolase activity, hydrolyzing O-glycosyl compounds"/>
    <property type="evidence" value="ECO:0007669"/>
    <property type="project" value="InterPro"/>
</dbReference>
<evidence type="ECO:0000313" key="3">
    <source>
        <dbReference type="EMBL" id="KAF9477850.1"/>
    </source>
</evidence>
<feature type="signal peptide" evidence="1">
    <location>
        <begin position="1"/>
        <end position="17"/>
    </location>
</feature>
<feature type="chain" id="PRO_5040424680" description="GH16 domain-containing protein" evidence="1">
    <location>
        <begin position="18"/>
        <end position="398"/>
    </location>
</feature>
<sequence length="398" mass="41242">MRTVLLVIPCLLGQVNAIYNPLIEYAGSTFFDKFSYYGNVDNTTWGNATYLDQPSAVAQKLTFINDAGNAIVKVDNTTTLVAGPPGQAVNRNSVRLTSLESYGLGTLIVIDAVHIPFGCSVWPSFWTFGMEDTWPAAGEIDIIEAINGMDNNQMALHTTPGCTQAKAPQSGTTTASDCAPARGCIVTENKANSFGPGFATAGGGVFAVQMEADGINFWFWSRPDVPASISGTTSTTPMDVSSWGTPSGAYPAGNNCNITQFFPPQNIVLLTTLCGHWAGVPSIYASTCSGDCFESNVLGDGSNYADAYWEVKYIRTYLSSDVSNPTGSAVTAAAAASSSSAAAATSTEASAASSPVLATGGAAASTTSTTPTSAAGVSWSWSPASLMMLAVSFVATLL</sequence>
<accession>A0A9P6CYV3</accession>
<evidence type="ECO:0000256" key="1">
    <source>
        <dbReference type="SAM" id="SignalP"/>
    </source>
</evidence>
<dbReference type="GO" id="GO:0009251">
    <property type="term" value="P:glucan catabolic process"/>
    <property type="evidence" value="ECO:0007669"/>
    <property type="project" value="TreeGrafter"/>
</dbReference>
<dbReference type="InterPro" id="IPR050546">
    <property type="entry name" value="Glycosyl_Hydrlase_16"/>
</dbReference>
<dbReference type="OrthoDB" id="192832at2759"/>
<evidence type="ECO:0000259" key="2">
    <source>
        <dbReference type="PROSITE" id="PS51762"/>
    </source>
</evidence>
<keyword evidence="4" id="KW-1185">Reference proteome</keyword>
<keyword evidence="1" id="KW-0732">Signal</keyword>
<proteinExistence type="predicted"/>
<protein>
    <recommendedName>
        <fullName evidence="2">GH16 domain-containing protein</fullName>
    </recommendedName>
</protein>
<comment type="caution">
    <text evidence="3">The sequence shown here is derived from an EMBL/GenBank/DDBJ whole genome shotgun (WGS) entry which is preliminary data.</text>
</comment>
<dbReference type="EMBL" id="MU155249">
    <property type="protein sequence ID" value="KAF9477850.1"/>
    <property type="molecule type" value="Genomic_DNA"/>
</dbReference>
<gene>
    <name evidence="3" type="ORF">BDN70DRAFT_880705</name>
</gene>
<dbReference type="Pfam" id="PF26113">
    <property type="entry name" value="GH16_XgeA"/>
    <property type="match status" value="1"/>
</dbReference>
<dbReference type="AlphaFoldDB" id="A0A9P6CYV3"/>
<dbReference type="SUPFAM" id="SSF49899">
    <property type="entry name" value="Concanavalin A-like lectins/glucanases"/>
    <property type="match status" value="1"/>
</dbReference>